<organism evidence="1 2">
    <name type="scientific">Symbiodinium natans</name>
    <dbReference type="NCBI Taxonomy" id="878477"/>
    <lineage>
        <taxon>Eukaryota</taxon>
        <taxon>Sar</taxon>
        <taxon>Alveolata</taxon>
        <taxon>Dinophyceae</taxon>
        <taxon>Suessiales</taxon>
        <taxon>Symbiodiniaceae</taxon>
        <taxon>Symbiodinium</taxon>
    </lineage>
</organism>
<evidence type="ECO:0000313" key="1">
    <source>
        <dbReference type="EMBL" id="CAE7341876.1"/>
    </source>
</evidence>
<reference evidence="1" key="1">
    <citation type="submission" date="2021-02" db="EMBL/GenBank/DDBJ databases">
        <authorList>
            <person name="Dougan E. K."/>
            <person name="Rhodes N."/>
            <person name="Thang M."/>
            <person name="Chan C."/>
        </authorList>
    </citation>
    <scope>NUCLEOTIDE SEQUENCE</scope>
</reference>
<dbReference type="AlphaFoldDB" id="A0A812P6D6"/>
<sequence>MAAIYGIYGLLQVAEQLRGDRLVWVPFPLVHRAGGQGQGCVECQALAVTLKLGMKSRIWEQISDLEVLESCSQPHARLLAKQHRQCGPWAPSPSYQLQLRACVACRL</sequence>
<dbReference type="Proteomes" id="UP000604046">
    <property type="component" value="Unassembled WGS sequence"/>
</dbReference>
<protein>
    <submittedName>
        <fullName evidence="1">Uncharacterized protein</fullName>
    </submittedName>
</protein>
<dbReference type="EMBL" id="CAJNDS010002127">
    <property type="protein sequence ID" value="CAE7341876.1"/>
    <property type="molecule type" value="Genomic_DNA"/>
</dbReference>
<name>A0A812P6D6_9DINO</name>
<accession>A0A812P6D6</accession>
<evidence type="ECO:0000313" key="2">
    <source>
        <dbReference type="Proteomes" id="UP000604046"/>
    </source>
</evidence>
<comment type="caution">
    <text evidence="1">The sequence shown here is derived from an EMBL/GenBank/DDBJ whole genome shotgun (WGS) entry which is preliminary data.</text>
</comment>
<keyword evidence="2" id="KW-1185">Reference proteome</keyword>
<proteinExistence type="predicted"/>
<gene>
    <name evidence="1" type="ORF">SNAT2548_LOCUS17891</name>
</gene>